<evidence type="ECO:0000256" key="3">
    <source>
        <dbReference type="ARBA" id="ARBA00022452"/>
    </source>
</evidence>
<dbReference type="Pfam" id="PF00593">
    <property type="entry name" value="TonB_dep_Rec_b-barrel"/>
    <property type="match status" value="1"/>
</dbReference>
<keyword evidence="6" id="KW-0406">Ion transport</keyword>
<dbReference type="InterPro" id="IPR012910">
    <property type="entry name" value="Plug_dom"/>
</dbReference>
<dbReference type="InterPro" id="IPR000531">
    <property type="entry name" value="Beta-barrel_TonB"/>
</dbReference>
<dbReference type="GO" id="GO:0015344">
    <property type="term" value="F:siderophore uptake transmembrane transporter activity"/>
    <property type="evidence" value="ECO:0007669"/>
    <property type="project" value="TreeGrafter"/>
</dbReference>
<dbReference type="SUPFAM" id="SSF56935">
    <property type="entry name" value="Porins"/>
    <property type="match status" value="1"/>
</dbReference>
<proteinExistence type="inferred from homology"/>
<evidence type="ECO:0000256" key="10">
    <source>
        <dbReference type="PROSITE-ProRule" id="PRU01360"/>
    </source>
</evidence>
<evidence type="ECO:0000259" key="14">
    <source>
        <dbReference type="Pfam" id="PF07715"/>
    </source>
</evidence>
<gene>
    <name evidence="15" type="ORF">CRV04_06970</name>
</gene>
<dbReference type="InterPro" id="IPR037066">
    <property type="entry name" value="Plug_dom_sf"/>
</dbReference>
<dbReference type="Pfam" id="PF07715">
    <property type="entry name" value="Plug"/>
    <property type="match status" value="1"/>
</dbReference>
<dbReference type="RefSeq" id="WP_128996117.1">
    <property type="nucleotide sequence ID" value="NZ_PDKN01000004.1"/>
</dbReference>
<feature type="signal peptide" evidence="12">
    <location>
        <begin position="1"/>
        <end position="21"/>
    </location>
</feature>
<sequence length="667" mass="74231">MNLKKSLLSLAVIASLHSVYADETAKMGEVIVVSAAGFEQNITDAPATITVISGEELQKKSYTDVADALKNVPGVFVDGGGANQSIIMRGMASDYTLFLIDGRPMQNADAFTPNGNLRGVQMNFLPSVENIERIEIVRGPASSLYGSDAMGGVINIITKKNINKTSAGITYEYIAADSSNDINNDGMNTTMYINTPLIDNLLSLSLNGSYNYTEESDYQANNTESAGSDPEYKKKNLGVKFTLTPDEYNTLTLGYMYNKQERYYNVGGSLSELDSRGNPQDDRSYISYKENYYLTHDYRVKNYSISSYVNYDEARNPSRTNATTGNGIEADTLTFNTQGTYFFENNVATLGFNYKKENLEDGATSALNDDIVKMDAYQYALFLEDEWAITDSLSLTVGGRLDKNEYFGTHFSPKAYAVYHINDAFTIKGGVTTGYKTPTLRNTAPNYAAVSRGGVSIGNPDLEPEESVNYEAAIAYNNDDLGFNSTLTVYQTDFKNKITRSDYVCAKNAPCTYNGVTYDPHQYGYKVRINVDEAEIRGVELTTDYYITSALKYRHSYTYTDSEQKTGDSAGEPLNDISKHMFNVGLDWEVTNKLDMWTQVNYRSHTAKEEDGDPSYTLADLGLVYDLAENLTISAGVYNLMNKEINRDEYSMVLDGRRYSVAMQMKF</sequence>
<evidence type="ECO:0000256" key="7">
    <source>
        <dbReference type="ARBA" id="ARBA00023077"/>
    </source>
</evidence>
<evidence type="ECO:0000259" key="13">
    <source>
        <dbReference type="Pfam" id="PF00593"/>
    </source>
</evidence>
<evidence type="ECO:0000256" key="11">
    <source>
        <dbReference type="RuleBase" id="RU003357"/>
    </source>
</evidence>
<dbReference type="PANTHER" id="PTHR30069:SF53">
    <property type="entry name" value="COLICIN I RECEPTOR-RELATED"/>
    <property type="match status" value="1"/>
</dbReference>
<evidence type="ECO:0000313" key="16">
    <source>
        <dbReference type="Proteomes" id="UP000290657"/>
    </source>
</evidence>
<accession>A0A4Q0XS77</accession>
<dbReference type="PROSITE" id="PS52016">
    <property type="entry name" value="TONB_DEPENDENT_REC_3"/>
    <property type="match status" value="1"/>
</dbReference>
<feature type="chain" id="PRO_5020905470" evidence="12">
    <location>
        <begin position="22"/>
        <end position="667"/>
    </location>
</feature>
<keyword evidence="4 10" id="KW-0812">Transmembrane</keyword>
<dbReference type="GO" id="GO:0044718">
    <property type="term" value="P:siderophore transmembrane transport"/>
    <property type="evidence" value="ECO:0007669"/>
    <property type="project" value="TreeGrafter"/>
</dbReference>
<dbReference type="EMBL" id="PDKN01000004">
    <property type="protein sequence ID" value="RXJ57546.1"/>
    <property type="molecule type" value="Genomic_DNA"/>
</dbReference>
<evidence type="ECO:0000256" key="12">
    <source>
        <dbReference type="SAM" id="SignalP"/>
    </source>
</evidence>
<evidence type="ECO:0000256" key="9">
    <source>
        <dbReference type="ARBA" id="ARBA00023237"/>
    </source>
</evidence>
<keyword evidence="9 10" id="KW-0998">Cell outer membrane</keyword>
<reference evidence="15 16" key="1">
    <citation type="submission" date="2017-10" db="EMBL/GenBank/DDBJ databases">
        <title>Genomics of the genus Arcobacter.</title>
        <authorList>
            <person name="Perez-Cataluna A."/>
            <person name="Figueras M.J."/>
        </authorList>
    </citation>
    <scope>NUCLEOTIDE SEQUENCE [LARGE SCALE GENOMIC DNA]</scope>
    <source>
        <strain evidence="15 16">CECT 8987</strain>
    </source>
</reference>
<comment type="caution">
    <text evidence="15">The sequence shown here is derived from an EMBL/GenBank/DDBJ whole genome shotgun (WGS) entry which is preliminary data.</text>
</comment>
<comment type="similarity">
    <text evidence="10 11">Belongs to the TonB-dependent receptor family.</text>
</comment>
<dbReference type="AlphaFoldDB" id="A0A4Q0XS77"/>
<dbReference type="PANTHER" id="PTHR30069">
    <property type="entry name" value="TONB-DEPENDENT OUTER MEMBRANE RECEPTOR"/>
    <property type="match status" value="1"/>
</dbReference>
<evidence type="ECO:0000256" key="1">
    <source>
        <dbReference type="ARBA" id="ARBA00004571"/>
    </source>
</evidence>
<keyword evidence="3 10" id="KW-1134">Transmembrane beta strand</keyword>
<feature type="domain" description="TonB-dependent receptor plug" evidence="14">
    <location>
        <begin position="43"/>
        <end position="153"/>
    </location>
</feature>
<dbReference type="GO" id="GO:0009279">
    <property type="term" value="C:cell outer membrane"/>
    <property type="evidence" value="ECO:0007669"/>
    <property type="project" value="UniProtKB-SubCell"/>
</dbReference>
<keyword evidence="7 11" id="KW-0798">TonB box</keyword>
<evidence type="ECO:0000256" key="6">
    <source>
        <dbReference type="ARBA" id="ARBA00023065"/>
    </source>
</evidence>
<comment type="subcellular location">
    <subcellularLocation>
        <location evidence="1 10">Cell outer membrane</location>
        <topology evidence="1 10">Multi-pass membrane protein</topology>
    </subcellularLocation>
</comment>
<organism evidence="15 16">
    <name type="scientific">Candidatus Marinarcus aquaticus</name>
    <dbReference type="NCBI Taxonomy" id="2044504"/>
    <lineage>
        <taxon>Bacteria</taxon>
        <taxon>Pseudomonadati</taxon>
        <taxon>Campylobacterota</taxon>
        <taxon>Epsilonproteobacteria</taxon>
        <taxon>Campylobacterales</taxon>
        <taxon>Arcobacteraceae</taxon>
        <taxon>Candidatus Marinarcus</taxon>
    </lineage>
</organism>
<keyword evidence="8 10" id="KW-0472">Membrane</keyword>
<dbReference type="InterPro" id="IPR039426">
    <property type="entry name" value="TonB-dep_rcpt-like"/>
</dbReference>
<dbReference type="OrthoDB" id="5389752at2"/>
<evidence type="ECO:0000256" key="8">
    <source>
        <dbReference type="ARBA" id="ARBA00023136"/>
    </source>
</evidence>
<evidence type="ECO:0000256" key="5">
    <source>
        <dbReference type="ARBA" id="ARBA00022729"/>
    </source>
</evidence>
<keyword evidence="15" id="KW-0675">Receptor</keyword>
<keyword evidence="2 10" id="KW-0813">Transport</keyword>
<dbReference type="Gene3D" id="2.170.130.10">
    <property type="entry name" value="TonB-dependent receptor, plug domain"/>
    <property type="match status" value="1"/>
</dbReference>
<dbReference type="CDD" id="cd01347">
    <property type="entry name" value="ligand_gated_channel"/>
    <property type="match status" value="1"/>
</dbReference>
<feature type="domain" description="TonB-dependent receptor-like beta-barrel" evidence="13">
    <location>
        <begin position="244"/>
        <end position="640"/>
    </location>
</feature>
<evidence type="ECO:0000256" key="4">
    <source>
        <dbReference type="ARBA" id="ARBA00022692"/>
    </source>
</evidence>
<name>A0A4Q0XS77_9BACT</name>
<dbReference type="InterPro" id="IPR036942">
    <property type="entry name" value="Beta-barrel_TonB_sf"/>
</dbReference>
<evidence type="ECO:0000256" key="2">
    <source>
        <dbReference type="ARBA" id="ARBA00022448"/>
    </source>
</evidence>
<keyword evidence="16" id="KW-1185">Reference proteome</keyword>
<dbReference type="Gene3D" id="2.40.170.20">
    <property type="entry name" value="TonB-dependent receptor, beta-barrel domain"/>
    <property type="match status" value="1"/>
</dbReference>
<evidence type="ECO:0000313" key="15">
    <source>
        <dbReference type="EMBL" id="RXJ57546.1"/>
    </source>
</evidence>
<protein>
    <submittedName>
        <fullName evidence="15">TonB-dependent receptor</fullName>
    </submittedName>
</protein>
<dbReference type="Proteomes" id="UP000290657">
    <property type="component" value="Unassembled WGS sequence"/>
</dbReference>
<keyword evidence="5 12" id="KW-0732">Signal</keyword>